<name>A0A328X2Y9_9FLAO</name>
<organism evidence="1 2">
    <name type="scientific">Flavobacterium lacus</name>
    <dbReference type="NCBI Taxonomy" id="1353778"/>
    <lineage>
        <taxon>Bacteria</taxon>
        <taxon>Pseudomonadati</taxon>
        <taxon>Bacteroidota</taxon>
        <taxon>Flavobacteriia</taxon>
        <taxon>Flavobacteriales</taxon>
        <taxon>Flavobacteriaceae</taxon>
        <taxon>Flavobacterium</taxon>
    </lineage>
</organism>
<comment type="caution">
    <text evidence="1">The sequence shown here is derived from an EMBL/GenBank/DDBJ whole genome shotgun (WGS) entry which is preliminary data.</text>
</comment>
<dbReference type="EMBL" id="QLSV01000003">
    <property type="protein sequence ID" value="RAR49768.1"/>
    <property type="molecule type" value="Genomic_DNA"/>
</dbReference>
<accession>A0A328X2Y9</accession>
<dbReference type="OrthoDB" id="1354652at2"/>
<sequence length="143" mass="17213">MKKYITVIVLLNFAFGFSQKQEPVYILFNQNQSSTCQFPVKRVEPVKKIKLDYSQKRHRKINITRFILCRNIFVFEFKKNHFETIDSSALANYKMITLDEIISREEEAEFKKDINQLFPKIYIIETIENGQYAKYEVIWEKLQ</sequence>
<evidence type="ECO:0000313" key="2">
    <source>
        <dbReference type="Proteomes" id="UP000249518"/>
    </source>
</evidence>
<dbReference type="RefSeq" id="WP_112085207.1">
    <property type="nucleotide sequence ID" value="NZ_QLSV01000003.1"/>
</dbReference>
<protein>
    <submittedName>
        <fullName evidence="1">Uncharacterized protein</fullName>
    </submittedName>
</protein>
<gene>
    <name evidence="1" type="ORF">B0I10_103189</name>
</gene>
<evidence type="ECO:0000313" key="1">
    <source>
        <dbReference type="EMBL" id="RAR49768.1"/>
    </source>
</evidence>
<reference evidence="1 2" key="1">
    <citation type="submission" date="2018-06" db="EMBL/GenBank/DDBJ databases">
        <title>Genomic Encyclopedia of Type Strains, Phase III (KMG-III): the genomes of soil and plant-associated and newly described type strains.</title>
        <authorList>
            <person name="Whitman W."/>
        </authorList>
    </citation>
    <scope>NUCLEOTIDE SEQUENCE [LARGE SCALE GENOMIC DNA]</scope>
    <source>
        <strain evidence="1 2">CGMCC 1.12504</strain>
    </source>
</reference>
<dbReference type="Proteomes" id="UP000249518">
    <property type="component" value="Unassembled WGS sequence"/>
</dbReference>
<dbReference type="AlphaFoldDB" id="A0A328X2Y9"/>
<keyword evidence="2" id="KW-1185">Reference proteome</keyword>
<proteinExistence type="predicted"/>